<evidence type="ECO:0000313" key="1">
    <source>
        <dbReference type="EMBL" id="SEG02377.1"/>
    </source>
</evidence>
<protein>
    <submittedName>
        <fullName evidence="1">Uncharacterized protein</fullName>
    </submittedName>
</protein>
<keyword evidence="2" id="KW-1185">Reference proteome</keyword>
<gene>
    <name evidence="1" type="ORF">SAMN05216537_11816</name>
</gene>
<accession>A0A1H5WTV7</accession>
<dbReference type="EMBL" id="FNUL01000018">
    <property type="protein sequence ID" value="SEG02377.1"/>
    <property type="molecule type" value="Genomic_DNA"/>
</dbReference>
<organism evidence="1 2">
    <name type="scientific">Lachnospira multipara</name>
    <dbReference type="NCBI Taxonomy" id="28051"/>
    <lineage>
        <taxon>Bacteria</taxon>
        <taxon>Bacillati</taxon>
        <taxon>Bacillota</taxon>
        <taxon>Clostridia</taxon>
        <taxon>Lachnospirales</taxon>
        <taxon>Lachnospiraceae</taxon>
        <taxon>Lachnospira</taxon>
    </lineage>
</organism>
<proteinExistence type="predicted"/>
<dbReference type="Proteomes" id="UP000236726">
    <property type="component" value="Unassembled WGS sequence"/>
</dbReference>
<reference evidence="1 2" key="1">
    <citation type="submission" date="2016-10" db="EMBL/GenBank/DDBJ databases">
        <authorList>
            <person name="de Groot N.N."/>
        </authorList>
    </citation>
    <scope>NUCLEOTIDE SEQUENCE [LARGE SCALE GENOMIC DNA]</scope>
    <source>
        <strain evidence="1 2">D15d</strain>
    </source>
</reference>
<dbReference type="AlphaFoldDB" id="A0A1H5WTV7"/>
<evidence type="ECO:0000313" key="2">
    <source>
        <dbReference type="Proteomes" id="UP000236726"/>
    </source>
</evidence>
<name>A0A1H5WTV7_9FIRM</name>
<sequence>MICFKIGEEQAPEFIDILNKNHISLEEKEELFNVYEYLKWNK</sequence>